<dbReference type="GO" id="GO:0070404">
    <property type="term" value="F:NADH binding"/>
    <property type="evidence" value="ECO:0007669"/>
    <property type="project" value="TreeGrafter"/>
</dbReference>
<protein>
    <recommendedName>
        <fullName evidence="7">Dihydropteridine reductase</fullName>
        <ecNumber evidence="6">1.5.1.34</ecNumber>
    </recommendedName>
    <alternativeName>
        <fullName evidence="8">Quinoid dihydropteridine reductase</fullName>
    </alternativeName>
</protein>
<dbReference type="GO" id="GO:0070402">
    <property type="term" value="F:NADPH binding"/>
    <property type="evidence" value="ECO:0007669"/>
    <property type="project" value="TreeGrafter"/>
</dbReference>
<dbReference type="GO" id="GO:0005737">
    <property type="term" value="C:cytoplasm"/>
    <property type="evidence" value="ECO:0007669"/>
    <property type="project" value="TreeGrafter"/>
</dbReference>
<dbReference type="EC" id="1.5.1.34" evidence="6"/>
<comment type="subunit">
    <text evidence="2">Homodimer.</text>
</comment>
<proteinExistence type="inferred from homology"/>
<dbReference type="CDD" id="cd05334">
    <property type="entry name" value="DHPR_SDR_c_like"/>
    <property type="match status" value="1"/>
</dbReference>
<keyword evidence="3" id="KW-0521">NADP</keyword>
<dbReference type="Gene3D" id="3.40.50.720">
    <property type="entry name" value="NAD(P)-binding Rossmann-like Domain"/>
    <property type="match status" value="1"/>
</dbReference>
<name>A0A9W8E986_9FUNG</name>
<evidence type="ECO:0000313" key="9">
    <source>
        <dbReference type="EMBL" id="KAJ1969735.1"/>
    </source>
</evidence>
<dbReference type="InterPro" id="IPR036291">
    <property type="entry name" value="NAD(P)-bd_dom_sf"/>
</dbReference>
<organism evidence="9 10">
    <name type="scientific">Dispira parvispora</name>
    <dbReference type="NCBI Taxonomy" id="1520584"/>
    <lineage>
        <taxon>Eukaryota</taxon>
        <taxon>Fungi</taxon>
        <taxon>Fungi incertae sedis</taxon>
        <taxon>Zoopagomycota</taxon>
        <taxon>Kickxellomycotina</taxon>
        <taxon>Dimargaritomycetes</taxon>
        <taxon>Dimargaritales</taxon>
        <taxon>Dimargaritaceae</taxon>
        <taxon>Dispira</taxon>
    </lineage>
</organism>
<dbReference type="GO" id="GO:0004155">
    <property type="term" value="F:6,7-dihydropteridine reductase activity"/>
    <property type="evidence" value="ECO:0007669"/>
    <property type="project" value="UniProtKB-EC"/>
</dbReference>
<evidence type="ECO:0000256" key="1">
    <source>
        <dbReference type="ARBA" id="ARBA00006484"/>
    </source>
</evidence>
<comment type="similarity">
    <text evidence="1">Belongs to the short-chain dehydrogenases/reductases (SDR) family.</text>
</comment>
<dbReference type="Proteomes" id="UP001150925">
    <property type="component" value="Unassembled WGS sequence"/>
</dbReference>
<evidence type="ECO:0000256" key="2">
    <source>
        <dbReference type="ARBA" id="ARBA00011738"/>
    </source>
</evidence>
<dbReference type="PANTHER" id="PTHR15104:SF0">
    <property type="entry name" value="DIHYDROPTERIDINE REDUCTASE"/>
    <property type="match status" value="1"/>
</dbReference>
<gene>
    <name evidence="9" type="ORF">IWQ62_000437</name>
</gene>
<dbReference type="Pfam" id="PF00106">
    <property type="entry name" value="adh_short"/>
    <property type="match status" value="1"/>
</dbReference>
<evidence type="ECO:0000256" key="4">
    <source>
        <dbReference type="ARBA" id="ARBA00023002"/>
    </source>
</evidence>
<reference evidence="9" key="1">
    <citation type="submission" date="2022-07" db="EMBL/GenBank/DDBJ databases">
        <title>Phylogenomic reconstructions and comparative analyses of Kickxellomycotina fungi.</title>
        <authorList>
            <person name="Reynolds N.K."/>
            <person name="Stajich J.E."/>
            <person name="Barry K."/>
            <person name="Grigoriev I.V."/>
            <person name="Crous P."/>
            <person name="Smith M.E."/>
        </authorList>
    </citation>
    <scope>NUCLEOTIDE SEQUENCE</scope>
    <source>
        <strain evidence="9">RSA 1196</strain>
    </source>
</reference>
<evidence type="ECO:0000256" key="5">
    <source>
        <dbReference type="ARBA" id="ARBA00023007"/>
    </source>
</evidence>
<keyword evidence="10" id="KW-1185">Reference proteome</keyword>
<dbReference type="PANTHER" id="PTHR15104">
    <property type="entry name" value="DIHYDROPTERIDINE REDUCTASE"/>
    <property type="match status" value="1"/>
</dbReference>
<dbReference type="SUPFAM" id="SSF51735">
    <property type="entry name" value="NAD(P)-binding Rossmann-fold domains"/>
    <property type="match status" value="1"/>
</dbReference>
<dbReference type="AlphaFoldDB" id="A0A9W8E986"/>
<evidence type="ECO:0000256" key="3">
    <source>
        <dbReference type="ARBA" id="ARBA00022857"/>
    </source>
</evidence>
<evidence type="ECO:0000313" key="10">
    <source>
        <dbReference type="Proteomes" id="UP001150925"/>
    </source>
</evidence>
<dbReference type="InterPro" id="IPR002347">
    <property type="entry name" value="SDR_fam"/>
</dbReference>
<dbReference type="GO" id="GO:0006729">
    <property type="term" value="P:tetrahydrobiopterin biosynthetic process"/>
    <property type="evidence" value="ECO:0007669"/>
    <property type="project" value="UniProtKB-KW"/>
</dbReference>
<dbReference type="EMBL" id="JANBPY010000028">
    <property type="protein sequence ID" value="KAJ1969735.1"/>
    <property type="molecule type" value="Genomic_DNA"/>
</dbReference>
<evidence type="ECO:0000256" key="8">
    <source>
        <dbReference type="ARBA" id="ARBA00041348"/>
    </source>
</evidence>
<dbReference type="FunFam" id="3.40.50.720:FF:000157">
    <property type="entry name" value="Quinoid dihydropteridine reductase"/>
    <property type="match status" value="1"/>
</dbReference>
<sequence>MASQVIVYGGCGGLGSALVSLFKSKSWRVISVDLRSNPEADANVPVDVSLPFEAQAQQAISLLAQSVTTPVDAVLCVAGGWAGGNVASSKVFGTAEMMWKQSVQSSLVAAHIASKHLKSDGMLTLTGALAAQEGTPGMIGYGLAKAAVHQLTASLAAPGSGLPSSANVNAILPVTLDTPANRQGMPQADFSTWTPLTTVAEKLFTWASNQDRPASGSLVSITTKNNQTTFE</sequence>
<dbReference type="GO" id="GO:0006559">
    <property type="term" value="P:L-phenylalanine catabolic process"/>
    <property type="evidence" value="ECO:0007669"/>
    <property type="project" value="TreeGrafter"/>
</dbReference>
<keyword evidence="4" id="KW-0560">Oxidoreductase</keyword>
<dbReference type="PRINTS" id="PR00081">
    <property type="entry name" value="GDHRDH"/>
</dbReference>
<dbReference type="OrthoDB" id="1204at2759"/>
<accession>A0A9W8E986</accession>
<evidence type="ECO:0000256" key="7">
    <source>
        <dbReference type="ARBA" id="ARBA00039520"/>
    </source>
</evidence>
<comment type="caution">
    <text evidence="9">The sequence shown here is derived from an EMBL/GenBank/DDBJ whole genome shotgun (WGS) entry which is preliminary data.</text>
</comment>
<keyword evidence="5" id="KW-0783">Tetrahydrobiopterin biosynthesis</keyword>
<evidence type="ECO:0000256" key="6">
    <source>
        <dbReference type="ARBA" id="ARBA00039153"/>
    </source>
</evidence>